<dbReference type="Proteomes" id="UP000030641">
    <property type="component" value="Unassembled WGS sequence"/>
</dbReference>
<protein>
    <recommendedName>
        <fullName evidence="3">F-box domain-containing protein</fullName>
    </recommendedName>
</protein>
<dbReference type="InParanoid" id="A0A074Y4E8"/>
<dbReference type="EMBL" id="KL584769">
    <property type="protein sequence ID" value="KEQ92633.1"/>
    <property type="molecule type" value="Genomic_DNA"/>
</dbReference>
<keyword evidence="2" id="KW-1185">Reference proteome</keyword>
<dbReference type="HOGENOM" id="CLU_634551_0_0_1"/>
<dbReference type="RefSeq" id="XP_013341153.1">
    <property type="nucleotide sequence ID" value="XM_013485699.1"/>
</dbReference>
<reference evidence="1 2" key="1">
    <citation type="journal article" date="2014" name="BMC Genomics">
        <title>Genome sequencing of four Aureobasidium pullulans varieties: biotechnological potential, stress tolerance, and description of new species.</title>
        <authorList>
            <person name="Gostin Ar C."/>
            <person name="Ohm R.A."/>
            <person name="Kogej T."/>
            <person name="Sonjak S."/>
            <person name="Turk M."/>
            <person name="Zajc J."/>
            <person name="Zalar P."/>
            <person name="Grube M."/>
            <person name="Sun H."/>
            <person name="Han J."/>
            <person name="Sharma A."/>
            <person name="Chiniquy J."/>
            <person name="Ngan C.Y."/>
            <person name="Lipzen A."/>
            <person name="Barry K."/>
            <person name="Grigoriev I.V."/>
            <person name="Gunde-Cimerman N."/>
        </authorList>
    </citation>
    <scope>NUCLEOTIDE SEQUENCE [LARGE SCALE GENOMIC DNA]</scope>
    <source>
        <strain evidence="1 2">EXF-2481</strain>
    </source>
</reference>
<accession>A0A074Y4E8</accession>
<proteinExistence type="predicted"/>
<dbReference type="GeneID" id="25367214"/>
<evidence type="ECO:0008006" key="3">
    <source>
        <dbReference type="Google" id="ProtNLM"/>
    </source>
</evidence>
<name>A0A074Y4E8_AURSE</name>
<dbReference type="CDD" id="cd09917">
    <property type="entry name" value="F-box_SF"/>
    <property type="match status" value="1"/>
</dbReference>
<dbReference type="OrthoDB" id="3837509at2759"/>
<organism evidence="1 2">
    <name type="scientific">Aureobasidium subglaciale (strain EXF-2481)</name>
    <name type="common">Aureobasidium pullulans var. subglaciale</name>
    <dbReference type="NCBI Taxonomy" id="1043005"/>
    <lineage>
        <taxon>Eukaryota</taxon>
        <taxon>Fungi</taxon>
        <taxon>Dikarya</taxon>
        <taxon>Ascomycota</taxon>
        <taxon>Pezizomycotina</taxon>
        <taxon>Dothideomycetes</taxon>
        <taxon>Dothideomycetidae</taxon>
        <taxon>Dothideales</taxon>
        <taxon>Saccotheciaceae</taxon>
        <taxon>Aureobasidium</taxon>
    </lineage>
</organism>
<sequence length="432" mass="49006">MFPTEIMTLIASLAEVQDLRAFRFTCKTFHDAAAKPFGEAFFIQRSHVISHTSMFELLLMSANPKVGPYIRQLGFNSILLQPPPIPQIWNARYDNIGDQISKVVARAAFRQEQHRCLQSGAFEHLLTLVLRNLKFWGIQPITIQVYCNGGPYDGWGWLSLLPEDSDISTAVLRSPPRSLDRGAMQDIISAYLQAVRLSGSPLAGTILGFNYRSSGPTSILHYINGRTGAGHQLDNPSHDVPGGDLMSRRFPERHTSRESRSSVDFMHYVPATRSLELQAGTTIAIVGDFQALTTWLPTNSVTRLILKEVQWFWRGKLDVFLQRNRQLKYLEIHDCLFMDSEWSNIFDELSSEDDHNSLHDLEYCYFAGLRIEQPEIYPRGIALLEACMETHEFKSRDQIVRGLKSLSARLKVLEDKDLEENGGDETTIDAQD</sequence>
<dbReference type="AlphaFoldDB" id="A0A074Y4E8"/>
<dbReference type="STRING" id="1043005.A0A074Y4E8"/>
<evidence type="ECO:0000313" key="2">
    <source>
        <dbReference type="Proteomes" id="UP000030641"/>
    </source>
</evidence>
<evidence type="ECO:0000313" key="1">
    <source>
        <dbReference type="EMBL" id="KEQ92633.1"/>
    </source>
</evidence>
<gene>
    <name evidence="1" type="ORF">AUEXF2481DRAFT_42731</name>
</gene>